<gene>
    <name evidence="2" type="ORF">SCF082_LOCUS25898</name>
</gene>
<protein>
    <submittedName>
        <fullName evidence="2">Uncharacterized protein</fullName>
    </submittedName>
</protein>
<evidence type="ECO:0000313" key="2">
    <source>
        <dbReference type="EMBL" id="CAK9045893.1"/>
    </source>
</evidence>
<organism evidence="2 3">
    <name type="scientific">Durusdinium trenchii</name>
    <dbReference type="NCBI Taxonomy" id="1381693"/>
    <lineage>
        <taxon>Eukaryota</taxon>
        <taxon>Sar</taxon>
        <taxon>Alveolata</taxon>
        <taxon>Dinophyceae</taxon>
        <taxon>Suessiales</taxon>
        <taxon>Symbiodiniaceae</taxon>
        <taxon>Durusdinium</taxon>
    </lineage>
</organism>
<evidence type="ECO:0000313" key="3">
    <source>
        <dbReference type="Proteomes" id="UP001642464"/>
    </source>
</evidence>
<comment type="caution">
    <text evidence="2">The sequence shown here is derived from an EMBL/GenBank/DDBJ whole genome shotgun (WGS) entry which is preliminary data.</text>
</comment>
<sequence>MDAKPSSTTRGQLPGIPASVDRVSAECIWKAFCNSEHEYVRQRKLKPAQPRQHQLSNLQGFEIVRNASYISVRRAKSTAEEPYGPMSKYVGEDTKERFGPPPFVMPAVEVTPPRPPLVLPKYQRFSCDHMLPLEMNPAGSETGQTLARVMSMPAVR</sequence>
<proteinExistence type="predicted"/>
<feature type="region of interest" description="Disordered" evidence="1">
    <location>
        <begin position="74"/>
        <end position="94"/>
    </location>
</feature>
<keyword evidence="3" id="KW-1185">Reference proteome</keyword>
<reference evidence="2 3" key="1">
    <citation type="submission" date="2024-02" db="EMBL/GenBank/DDBJ databases">
        <authorList>
            <person name="Chen Y."/>
            <person name="Shah S."/>
            <person name="Dougan E. K."/>
            <person name="Thang M."/>
            <person name="Chan C."/>
        </authorList>
    </citation>
    <scope>NUCLEOTIDE SEQUENCE [LARGE SCALE GENOMIC DNA]</scope>
</reference>
<dbReference type="EMBL" id="CAXAMM010019513">
    <property type="protein sequence ID" value="CAK9045893.1"/>
    <property type="molecule type" value="Genomic_DNA"/>
</dbReference>
<name>A0ABP0M3Y3_9DINO</name>
<evidence type="ECO:0000256" key="1">
    <source>
        <dbReference type="SAM" id="MobiDB-lite"/>
    </source>
</evidence>
<accession>A0ABP0M3Y3</accession>
<dbReference type="Proteomes" id="UP001642464">
    <property type="component" value="Unassembled WGS sequence"/>
</dbReference>